<protein>
    <submittedName>
        <fullName evidence="1">Uncharacterized protein</fullName>
    </submittedName>
</protein>
<reference evidence="1" key="1">
    <citation type="journal article" date="2010" name="Science">
        <title>Plasticity of animal genome architecture unmasked by rapid evolution of a pelagic tunicate.</title>
        <authorList>
            <person name="Denoeud F."/>
            <person name="Henriet S."/>
            <person name="Mungpakdee S."/>
            <person name="Aury J.M."/>
            <person name="Da Silva C."/>
            <person name="Brinkmann H."/>
            <person name="Mikhaleva J."/>
            <person name="Olsen L.C."/>
            <person name="Jubin C."/>
            <person name="Canestro C."/>
            <person name="Bouquet J.M."/>
            <person name="Danks G."/>
            <person name="Poulain J."/>
            <person name="Campsteijn C."/>
            <person name="Adamski M."/>
            <person name="Cross I."/>
            <person name="Yadetie F."/>
            <person name="Muffato M."/>
            <person name="Louis A."/>
            <person name="Butcher S."/>
            <person name="Tsagkogeorga G."/>
            <person name="Konrad A."/>
            <person name="Singh S."/>
            <person name="Jensen M.F."/>
            <person name="Cong E.H."/>
            <person name="Eikeseth-Otteraa H."/>
            <person name="Noel B."/>
            <person name="Anthouard V."/>
            <person name="Porcel B.M."/>
            <person name="Kachouri-Lafond R."/>
            <person name="Nishino A."/>
            <person name="Ugolini M."/>
            <person name="Chourrout P."/>
            <person name="Nishida H."/>
            <person name="Aasland R."/>
            <person name="Huzurbazar S."/>
            <person name="Westhof E."/>
            <person name="Delsuc F."/>
            <person name="Lehrach H."/>
            <person name="Reinhardt R."/>
            <person name="Weissenbach J."/>
            <person name="Roy S.W."/>
            <person name="Artiguenave F."/>
            <person name="Postlethwait J.H."/>
            <person name="Manak J.R."/>
            <person name="Thompson E.M."/>
            <person name="Jaillon O."/>
            <person name="Du Pasquier L."/>
            <person name="Boudinot P."/>
            <person name="Liberles D.A."/>
            <person name="Volff J.N."/>
            <person name="Philippe H."/>
            <person name="Lenhard B."/>
            <person name="Roest Crollius H."/>
            <person name="Wincker P."/>
            <person name="Chourrout D."/>
        </authorList>
    </citation>
    <scope>NUCLEOTIDE SEQUENCE [LARGE SCALE GENOMIC DNA]</scope>
</reference>
<dbReference type="InterPro" id="IPR009003">
    <property type="entry name" value="Peptidase_S1_PA"/>
</dbReference>
<keyword evidence="2" id="KW-1185">Reference proteome</keyword>
<dbReference type="EMBL" id="FN653042">
    <property type="protein sequence ID" value="CBY19554.1"/>
    <property type="molecule type" value="Genomic_DNA"/>
</dbReference>
<evidence type="ECO:0000313" key="1">
    <source>
        <dbReference type="EMBL" id="CBY19554.1"/>
    </source>
</evidence>
<proteinExistence type="predicted"/>
<organism evidence="1">
    <name type="scientific">Oikopleura dioica</name>
    <name type="common">Tunicate</name>
    <dbReference type="NCBI Taxonomy" id="34765"/>
    <lineage>
        <taxon>Eukaryota</taxon>
        <taxon>Metazoa</taxon>
        <taxon>Chordata</taxon>
        <taxon>Tunicata</taxon>
        <taxon>Appendicularia</taxon>
        <taxon>Copelata</taxon>
        <taxon>Oikopleuridae</taxon>
        <taxon>Oikopleura</taxon>
    </lineage>
</organism>
<dbReference type="InParanoid" id="E4XEQ7"/>
<gene>
    <name evidence="1" type="ORF">GSOID_T00008700001</name>
</gene>
<evidence type="ECO:0000313" key="2">
    <source>
        <dbReference type="Proteomes" id="UP000001307"/>
    </source>
</evidence>
<sequence length="243" mass="27099">MEGRATMVGLTSRGVGGAFEGYPGLYTSILDNSEWLESMLGNSLFRGLAADSNSVCDGGKTLDFFGNCVEKSENLKIWTTSWTSCVSGKRSRKYRFLSAIPESSSLAPHFKVKNEGSRIIEEACYDLSITCVENNAEYSTSTGTCEPIEGFKRTSFGILPLTIEEIGDEIISEISRRTNALFGVVSRFDFGKFSRLTRMLQDAEEDMMRKVTRNCGKISQQLNPRIYEGCFFINKILSRDLID</sequence>
<accession>E4XEQ7</accession>
<dbReference type="Proteomes" id="UP000001307">
    <property type="component" value="Unassembled WGS sequence"/>
</dbReference>
<name>E4XEQ7_OIKDI</name>
<dbReference type="AlphaFoldDB" id="E4XEQ7"/>
<dbReference type="SUPFAM" id="SSF50494">
    <property type="entry name" value="Trypsin-like serine proteases"/>
    <property type="match status" value="1"/>
</dbReference>